<proteinExistence type="predicted"/>
<dbReference type="AlphaFoldDB" id="A0AAV2JSL5"/>
<name>A0AAV2JSL5_KNICA</name>
<evidence type="ECO:0000313" key="2">
    <source>
        <dbReference type="Proteomes" id="UP001497482"/>
    </source>
</evidence>
<organism evidence="1 2">
    <name type="scientific">Knipowitschia caucasica</name>
    <name type="common">Caucasian dwarf goby</name>
    <name type="synonym">Pomatoschistus caucasicus</name>
    <dbReference type="NCBI Taxonomy" id="637954"/>
    <lineage>
        <taxon>Eukaryota</taxon>
        <taxon>Metazoa</taxon>
        <taxon>Chordata</taxon>
        <taxon>Craniata</taxon>
        <taxon>Vertebrata</taxon>
        <taxon>Euteleostomi</taxon>
        <taxon>Actinopterygii</taxon>
        <taxon>Neopterygii</taxon>
        <taxon>Teleostei</taxon>
        <taxon>Neoteleostei</taxon>
        <taxon>Acanthomorphata</taxon>
        <taxon>Gobiaria</taxon>
        <taxon>Gobiiformes</taxon>
        <taxon>Gobioidei</taxon>
        <taxon>Gobiidae</taxon>
        <taxon>Gobiinae</taxon>
        <taxon>Knipowitschia</taxon>
    </lineage>
</organism>
<keyword evidence="2" id="KW-1185">Reference proteome</keyword>
<protein>
    <submittedName>
        <fullName evidence="1">Uncharacterized protein</fullName>
    </submittedName>
</protein>
<dbReference type="EMBL" id="OZ035836">
    <property type="protein sequence ID" value="CAL1579606.1"/>
    <property type="molecule type" value="Genomic_DNA"/>
</dbReference>
<gene>
    <name evidence="1" type="ORF">KC01_LOCUS10627</name>
</gene>
<evidence type="ECO:0000313" key="1">
    <source>
        <dbReference type="EMBL" id="CAL1579606.1"/>
    </source>
</evidence>
<sequence length="126" mass="13807">MEAPSSSQTCKVLDCAVAPVVHIIMENGSKAPKAIRMAPEGAPTPQGLALYVITEEIIVSLPALTHRQRGMIKIRGSAPRCGALDRLLAPDPDSSRPLRLALTRGHRGLRQTDWSPFWWKGFSREP</sequence>
<reference evidence="1 2" key="1">
    <citation type="submission" date="2024-04" db="EMBL/GenBank/DDBJ databases">
        <authorList>
            <person name="Waldvogel A.-M."/>
            <person name="Schoenle A."/>
        </authorList>
    </citation>
    <scope>NUCLEOTIDE SEQUENCE [LARGE SCALE GENOMIC DNA]</scope>
</reference>
<accession>A0AAV2JSL5</accession>
<dbReference type="Proteomes" id="UP001497482">
    <property type="component" value="Chromosome 14"/>
</dbReference>